<dbReference type="GO" id="GO:0005737">
    <property type="term" value="C:cytoplasm"/>
    <property type="evidence" value="ECO:0007669"/>
    <property type="project" value="TreeGrafter"/>
</dbReference>
<dbReference type="UniPathway" id="UPA00051">
    <property type="reaction ID" value="UER00449"/>
</dbReference>
<keyword evidence="2 3" id="KW-0663">Pyridoxal phosphate</keyword>
<dbReference type="EMBL" id="NEXX01000002">
    <property type="protein sequence ID" value="OUY07464.1"/>
    <property type="molecule type" value="Genomic_DNA"/>
</dbReference>
<gene>
    <name evidence="3" type="primary">metZ</name>
    <name evidence="6" type="ORF">CAP51_06840</name>
</gene>
<comment type="caution">
    <text evidence="6">The sequence shown here is derived from an EMBL/GenBank/DDBJ whole genome shotgun (WGS) entry which is preliminary data.</text>
</comment>
<dbReference type="Gene3D" id="3.40.640.10">
    <property type="entry name" value="Type I PLP-dependent aspartate aminotransferase-like (Major domain)"/>
    <property type="match status" value="1"/>
</dbReference>
<dbReference type="OrthoDB" id="9805807at2"/>
<comment type="similarity">
    <text evidence="3">Belongs to the trans-sulfuration enzymes family. MetZ subfamily.</text>
</comment>
<evidence type="ECO:0000256" key="1">
    <source>
        <dbReference type="ARBA" id="ARBA00001933"/>
    </source>
</evidence>
<comment type="cofactor">
    <cofactor evidence="1 3 5">
        <name>pyridoxal 5'-phosphate</name>
        <dbReference type="ChEBI" id="CHEBI:597326"/>
    </cofactor>
</comment>
<dbReference type="RefSeq" id="WP_087620015.1">
    <property type="nucleotide sequence ID" value="NZ_NEXX01000002.1"/>
</dbReference>
<comment type="catalytic activity">
    <reaction evidence="3">
        <text>O-succinyl-L-homoserine + hydrogen sulfide = L-homocysteine + succinate</text>
        <dbReference type="Rhea" id="RHEA:27826"/>
        <dbReference type="ChEBI" id="CHEBI:29919"/>
        <dbReference type="ChEBI" id="CHEBI:30031"/>
        <dbReference type="ChEBI" id="CHEBI:57661"/>
        <dbReference type="ChEBI" id="CHEBI:58199"/>
    </reaction>
</comment>
<dbReference type="NCBIfam" id="NF006003">
    <property type="entry name" value="PRK08133.1"/>
    <property type="match status" value="1"/>
</dbReference>
<dbReference type="PIRSF" id="PIRSF001434">
    <property type="entry name" value="CGS"/>
    <property type="match status" value="1"/>
</dbReference>
<dbReference type="PANTHER" id="PTHR11808">
    <property type="entry name" value="TRANS-SULFURATION ENZYME FAMILY MEMBER"/>
    <property type="match status" value="1"/>
</dbReference>
<reference evidence="6 7" key="1">
    <citation type="submission" date="2017-05" db="EMBL/GenBank/DDBJ databases">
        <title>Acinetobacter populi ANC 5415 (= PBJ7), whole genome shotgun sequencing project.</title>
        <authorList>
            <person name="Nemec A."/>
            <person name="Radolfova-Krizova L."/>
        </authorList>
    </citation>
    <scope>NUCLEOTIDE SEQUENCE [LARGE SCALE GENOMIC DNA]</scope>
    <source>
        <strain evidence="6 7">PBJ7</strain>
    </source>
</reference>
<dbReference type="InterPro" id="IPR015424">
    <property type="entry name" value="PyrdxlP-dep_Trfase"/>
</dbReference>
<organism evidence="6 7">
    <name type="scientific">Acinetobacter populi</name>
    <dbReference type="NCBI Taxonomy" id="1582270"/>
    <lineage>
        <taxon>Bacteria</taxon>
        <taxon>Pseudomonadati</taxon>
        <taxon>Pseudomonadota</taxon>
        <taxon>Gammaproteobacteria</taxon>
        <taxon>Moraxellales</taxon>
        <taxon>Moraxellaceae</taxon>
        <taxon>Acinetobacter</taxon>
    </lineage>
</organism>
<dbReference type="GO" id="GO:0071266">
    <property type="term" value="P:'de novo' L-methionine biosynthetic process"/>
    <property type="evidence" value="ECO:0007669"/>
    <property type="project" value="UniProtKB-UniRule"/>
</dbReference>
<accession>A0A1Z9YZ29</accession>
<evidence type="ECO:0000256" key="5">
    <source>
        <dbReference type="RuleBase" id="RU362118"/>
    </source>
</evidence>
<evidence type="ECO:0000313" key="6">
    <source>
        <dbReference type="EMBL" id="OUY07464.1"/>
    </source>
</evidence>
<dbReference type="FunFam" id="3.40.640.10:FF:000046">
    <property type="entry name" value="Cystathionine gamma-lyase"/>
    <property type="match status" value="1"/>
</dbReference>
<dbReference type="InterPro" id="IPR000277">
    <property type="entry name" value="Cys/Met-Metab_PyrdxlP-dep_enz"/>
</dbReference>
<keyword evidence="7" id="KW-1185">Reference proteome</keyword>
<comment type="pathway">
    <text evidence="3">Amino-acid biosynthesis; L-methionine biosynthesis via de novo pathway; L-homocysteine from O-succinyl-L-homoserine: step 1/1.</text>
</comment>
<proteinExistence type="inferred from homology"/>
<dbReference type="SUPFAM" id="SSF53383">
    <property type="entry name" value="PLP-dependent transferases"/>
    <property type="match status" value="1"/>
</dbReference>
<sequence>MSQHTDQQDDLQYNDSQHEYQLATLAIRTGHDRTHEGEHSEPIFLTSSFVYENAAEAAAKFSGAAPGNIYSRFTNPTVAMFEKRLAALDGAERAVATSSGMAAIISIVLAFLKTGDHVVCSRAMFGSSVSLFDKYVRKFGVDIDFVDLEDLNAWQQAIQPGRTKLLFLESPSNPLSEIADIRALAELAHQHDALLAVDNSFCTPILQRPIALGADLAIYSATKYIDGQGRALGGAVVGSHQLLEEVFGVVRTLGPSMSPFNAWIFLKGLETLKLRMYAHCDNAQKLAEWLDQHPNVNKVFYAGLPAHKGHELAKSQQAGFGGIVTFEVKGERDGAWKVIDSTRFISITGNLGDVKSTITHPATTTHGKLSPEAKAAAGISEGLIRVSVGLEDIDDIIADLKRGLDQI</sequence>
<dbReference type="InterPro" id="IPR015421">
    <property type="entry name" value="PyrdxlP-dep_Trfase_major"/>
</dbReference>
<dbReference type="GO" id="GO:0016765">
    <property type="term" value="F:transferase activity, transferring alkyl or aryl (other than methyl) groups"/>
    <property type="evidence" value="ECO:0007669"/>
    <property type="project" value="UniProtKB-UniRule"/>
</dbReference>
<evidence type="ECO:0000256" key="3">
    <source>
        <dbReference type="HAMAP-Rule" id="MF_02056"/>
    </source>
</evidence>
<dbReference type="GO" id="GO:0016846">
    <property type="term" value="F:carbon-sulfur lyase activity"/>
    <property type="evidence" value="ECO:0007669"/>
    <property type="project" value="TreeGrafter"/>
</dbReference>
<dbReference type="NCBIfam" id="TIGR01325">
    <property type="entry name" value="O_suc_HS_sulf"/>
    <property type="match status" value="1"/>
</dbReference>
<dbReference type="EC" id="2.5.1.-" evidence="3"/>
<dbReference type="AlphaFoldDB" id="A0A1Z9YZ29"/>
<evidence type="ECO:0000256" key="2">
    <source>
        <dbReference type="ARBA" id="ARBA00022898"/>
    </source>
</evidence>
<evidence type="ECO:0000313" key="7">
    <source>
        <dbReference type="Proteomes" id="UP000196536"/>
    </source>
</evidence>
<keyword evidence="3" id="KW-0486">Methionine biosynthesis</keyword>
<comment type="subunit">
    <text evidence="3">Homotetramer.</text>
</comment>
<dbReference type="InterPro" id="IPR006234">
    <property type="entry name" value="O-succ-hSer_sulfhydrylase"/>
</dbReference>
<dbReference type="InterPro" id="IPR015422">
    <property type="entry name" value="PyrdxlP-dep_Trfase_small"/>
</dbReference>
<dbReference type="PROSITE" id="PS00868">
    <property type="entry name" value="CYS_MET_METAB_PP"/>
    <property type="match status" value="1"/>
</dbReference>
<keyword evidence="3" id="KW-0808">Transferase</keyword>
<dbReference type="Proteomes" id="UP000196536">
    <property type="component" value="Unassembled WGS sequence"/>
</dbReference>
<dbReference type="GO" id="GO:0071268">
    <property type="term" value="P:homocysteine biosynthetic process"/>
    <property type="evidence" value="ECO:0007669"/>
    <property type="project" value="InterPro"/>
</dbReference>
<comment type="function">
    <text evidence="3">Catalyzes the formation of L-homocysteine from O-succinyl-L-homoserine (OSHS) and hydrogen sulfide.</text>
</comment>
<dbReference type="HAMAP" id="MF_02056">
    <property type="entry name" value="MetZ"/>
    <property type="match status" value="1"/>
</dbReference>
<dbReference type="PANTHER" id="PTHR11808:SF80">
    <property type="entry name" value="CYSTATHIONINE GAMMA-LYASE"/>
    <property type="match status" value="1"/>
</dbReference>
<dbReference type="GO" id="GO:0030170">
    <property type="term" value="F:pyridoxal phosphate binding"/>
    <property type="evidence" value="ECO:0007669"/>
    <property type="project" value="UniProtKB-UniRule"/>
</dbReference>
<evidence type="ECO:0000256" key="4">
    <source>
        <dbReference type="PIRSR" id="PIRSR001434-2"/>
    </source>
</evidence>
<dbReference type="InterPro" id="IPR054542">
    <property type="entry name" value="Cys_met_metab_PP"/>
</dbReference>
<dbReference type="Gene3D" id="3.90.1150.10">
    <property type="entry name" value="Aspartate Aminotransferase, domain 1"/>
    <property type="match status" value="1"/>
</dbReference>
<dbReference type="FunFam" id="3.90.1150.10:FF:000033">
    <property type="entry name" value="Cystathionine gamma-synthase"/>
    <property type="match status" value="1"/>
</dbReference>
<dbReference type="GO" id="GO:0019346">
    <property type="term" value="P:transsulfuration"/>
    <property type="evidence" value="ECO:0007669"/>
    <property type="project" value="InterPro"/>
</dbReference>
<dbReference type="Pfam" id="PF01053">
    <property type="entry name" value="Cys_Met_Meta_PP"/>
    <property type="match status" value="1"/>
</dbReference>
<protein>
    <recommendedName>
        <fullName evidence="3">O-succinylhomoserine sulfhydrylase</fullName>
        <shortName evidence="3">OSH sulfhydrylase</shortName>
        <shortName evidence="3">OSHS sulfhydrylase</shortName>
        <ecNumber evidence="3">2.5.1.-</ecNumber>
    </recommendedName>
</protein>
<name>A0A1Z9YZ29_9GAMM</name>
<feature type="modified residue" description="N6-(pyridoxal phosphate)lysine" evidence="3 4">
    <location>
        <position position="223"/>
    </location>
</feature>
<keyword evidence="3" id="KW-0028">Amino-acid biosynthesis</keyword>
<dbReference type="CDD" id="cd00614">
    <property type="entry name" value="CGS_like"/>
    <property type="match status" value="1"/>
</dbReference>